<dbReference type="GO" id="GO:0050660">
    <property type="term" value="F:flavin adenine dinucleotide binding"/>
    <property type="evidence" value="ECO:0007669"/>
    <property type="project" value="InterPro"/>
</dbReference>
<dbReference type="SUPFAM" id="SSF47203">
    <property type="entry name" value="Acyl-CoA dehydrogenase C-terminal domain-like"/>
    <property type="match status" value="1"/>
</dbReference>
<dbReference type="EC" id="1.14.14.12" evidence="3"/>
<dbReference type="GO" id="GO:0033539">
    <property type="term" value="P:fatty acid beta-oxidation using acyl-CoA dehydrogenase"/>
    <property type="evidence" value="ECO:0007669"/>
    <property type="project" value="TreeGrafter"/>
</dbReference>
<name>A0A5E6U3X3_PSEFL</name>
<proteinExistence type="predicted"/>
<dbReference type="GO" id="GO:0003995">
    <property type="term" value="F:acyl-CoA dehydrogenase activity"/>
    <property type="evidence" value="ECO:0007669"/>
    <property type="project" value="TreeGrafter"/>
</dbReference>
<keyword evidence="1 3" id="KW-0560">Oxidoreductase</keyword>
<dbReference type="InterPro" id="IPR013107">
    <property type="entry name" value="Acyl-CoA_DH_C"/>
</dbReference>
<dbReference type="SUPFAM" id="SSF56645">
    <property type="entry name" value="Acyl-CoA dehydrogenase NM domain-like"/>
    <property type="match status" value="1"/>
</dbReference>
<dbReference type="GO" id="GO:0005737">
    <property type="term" value="C:cytoplasm"/>
    <property type="evidence" value="ECO:0007669"/>
    <property type="project" value="TreeGrafter"/>
</dbReference>
<dbReference type="InterPro" id="IPR009100">
    <property type="entry name" value="AcylCoA_DH/oxidase_NM_dom_sf"/>
</dbReference>
<dbReference type="InterPro" id="IPR036250">
    <property type="entry name" value="AcylCo_DH-like_C"/>
</dbReference>
<sequence length="368" mass="40017">MPEAYLSTWRDRAALADKNRRLSDETLNELHANGLLQWVCPRRALPTTPGWPALVRSSRAAARACASTGWLISLVGGHAAIAARLDPSFEAKLYETGPTQLFASASVGPDSQLSFEPEGMRVSGRWRFSSGIEHATWLILNAPCANHPTADASDRFLVVIAKKDVTVLDNWDALGMRATGSHDVVTPALRVPHHEVFPLQDVFGPRRAGAGHDYLYSVPIVPFITTSIIGPLLGCAEGAYELHLQALARQTTPPSATALERVAHSGAQLTAASALFDSLIDRLDASGRALRPLTAPELTALKRDRSYLARQCVEAVHRLVEHSGASQMTTDNPVHRHWRDLQTMAAHRDVHWDSAMLASATSALQPHL</sequence>
<evidence type="ECO:0000313" key="3">
    <source>
        <dbReference type="EMBL" id="VVM14960.1"/>
    </source>
</evidence>
<dbReference type="AlphaFoldDB" id="A0A5E6U3X3"/>
<dbReference type="InterPro" id="IPR037069">
    <property type="entry name" value="AcylCoA_DH/ox_N_sf"/>
</dbReference>
<dbReference type="Pfam" id="PF08028">
    <property type="entry name" value="Acyl-CoA_dh_2"/>
    <property type="match status" value="1"/>
</dbReference>
<evidence type="ECO:0000256" key="1">
    <source>
        <dbReference type="ARBA" id="ARBA00023002"/>
    </source>
</evidence>
<protein>
    <submittedName>
        <fullName evidence="3">Flavin-dependent monooxygenase, oxygenase subunit HsaA</fullName>
        <ecNumber evidence="3">1.14.14.12</ecNumber>
    </submittedName>
</protein>
<feature type="domain" description="Acyl-CoA dehydrogenase C-terminal" evidence="2">
    <location>
        <begin position="230"/>
        <end position="349"/>
    </location>
</feature>
<dbReference type="GO" id="GO:0036383">
    <property type="term" value="F:3-hydroxy-9,10-secoandrosta-1,3,5(10)-triene-9,17-dione monooxygenase activity"/>
    <property type="evidence" value="ECO:0007669"/>
    <property type="project" value="UniProtKB-EC"/>
</dbReference>
<gene>
    <name evidence="3" type="primary">hsaA</name>
    <name evidence="3" type="ORF">PS683_03275</name>
</gene>
<dbReference type="EMBL" id="LR700645">
    <property type="protein sequence ID" value="VVM14960.1"/>
    <property type="molecule type" value="Genomic_DNA"/>
</dbReference>
<organism evidence="3">
    <name type="scientific">Pseudomonas fluorescens</name>
    <dbReference type="NCBI Taxonomy" id="294"/>
    <lineage>
        <taxon>Bacteria</taxon>
        <taxon>Pseudomonadati</taxon>
        <taxon>Pseudomonadota</taxon>
        <taxon>Gammaproteobacteria</taxon>
        <taxon>Pseudomonadales</taxon>
        <taxon>Pseudomonadaceae</taxon>
        <taxon>Pseudomonas</taxon>
    </lineage>
</organism>
<dbReference type="PANTHER" id="PTHR48083:SF19">
    <property type="entry name" value="FLAVIN-DEPENDENT MONOOXYGENASE, OXYGENASE SUBUNIT HSAA"/>
    <property type="match status" value="1"/>
</dbReference>
<reference evidence="3" key="1">
    <citation type="submission" date="2019-09" db="EMBL/GenBank/DDBJ databases">
        <authorList>
            <person name="Chandra G."/>
            <person name="Truman W A."/>
        </authorList>
    </citation>
    <scope>NUCLEOTIDE SEQUENCE</scope>
    <source>
        <strain evidence="3">PS683</strain>
    </source>
</reference>
<dbReference type="PANTHER" id="PTHR48083">
    <property type="entry name" value="MEDIUM-CHAIN SPECIFIC ACYL-COA DEHYDROGENASE, MITOCHONDRIAL-RELATED"/>
    <property type="match status" value="1"/>
</dbReference>
<dbReference type="Gene3D" id="2.40.110.10">
    <property type="entry name" value="Butyryl-CoA Dehydrogenase, subunit A, domain 2"/>
    <property type="match status" value="1"/>
</dbReference>
<dbReference type="InterPro" id="IPR046373">
    <property type="entry name" value="Acyl-CoA_Oxase/DH_mid-dom_sf"/>
</dbReference>
<evidence type="ECO:0000259" key="2">
    <source>
        <dbReference type="Pfam" id="PF08028"/>
    </source>
</evidence>
<dbReference type="PIRSF" id="PIRSF016578">
    <property type="entry name" value="HsaA"/>
    <property type="match status" value="1"/>
</dbReference>
<keyword evidence="3" id="KW-0503">Monooxygenase</keyword>
<accession>A0A5E6U3X3</accession>
<dbReference type="Gene3D" id="1.20.140.10">
    <property type="entry name" value="Butyryl-CoA Dehydrogenase, subunit A, domain 3"/>
    <property type="match status" value="1"/>
</dbReference>
<dbReference type="Gene3D" id="1.10.540.10">
    <property type="entry name" value="Acyl-CoA dehydrogenase/oxidase, N-terminal domain"/>
    <property type="match status" value="1"/>
</dbReference>
<dbReference type="InterPro" id="IPR050741">
    <property type="entry name" value="Acyl-CoA_dehydrogenase"/>
</dbReference>